<dbReference type="Proteomes" id="UP000745859">
    <property type="component" value="Unassembled WGS sequence"/>
</dbReference>
<organism evidence="1 2">
    <name type="scientific">Wenyingzhuangia heitensis</name>
    <dbReference type="NCBI Taxonomy" id="1487859"/>
    <lineage>
        <taxon>Bacteria</taxon>
        <taxon>Pseudomonadati</taxon>
        <taxon>Bacteroidota</taxon>
        <taxon>Flavobacteriia</taxon>
        <taxon>Flavobacteriales</taxon>
        <taxon>Flavobacteriaceae</taxon>
        <taxon>Wenyingzhuangia</taxon>
    </lineage>
</organism>
<sequence>MSKILIPTDFSVSSLSLLIDAIENENEQIDIVLVYGMSLPTSITELLFFSKQQTLNELQSAEFLDALYSIQKRYQHKLNSVVSDFFHGLNKNAFHSYLEGQKINKAYIPNDKNSILTNTKKGFNMISFIKKSTINVCEITYPNGDNLKLVGLNTLIAR</sequence>
<accession>A0ABX0U7G5</accession>
<gene>
    <name evidence="1" type="ORF">FHR24_001236</name>
</gene>
<name>A0ABX0U7G5_9FLAO</name>
<keyword evidence="2" id="KW-1185">Reference proteome</keyword>
<evidence type="ECO:0000313" key="1">
    <source>
        <dbReference type="EMBL" id="NIJ44797.1"/>
    </source>
</evidence>
<proteinExistence type="predicted"/>
<protein>
    <recommendedName>
        <fullName evidence="3">Universal stress protein family protein</fullName>
    </recommendedName>
</protein>
<dbReference type="EMBL" id="JAASQL010000001">
    <property type="protein sequence ID" value="NIJ44797.1"/>
    <property type="molecule type" value="Genomic_DNA"/>
</dbReference>
<evidence type="ECO:0008006" key="3">
    <source>
        <dbReference type="Google" id="ProtNLM"/>
    </source>
</evidence>
<dbReference type="RefSeq" id="WP_167185473.1">
    <property type="nucleotide sequence ID" value="NZ_JAASQL010000001.1"/>
</dbReference>
<evidence type="ECO:0000313" key="2">
    <source>
        <dbReference type="Proteomes" id="UP000745859"/>
    </source>
</evidence>
<reference evidence="1 2" key="1">
    <citation type="submission" date="2020-03" db="EMBL/GenBank/DDBJ databases">
        <title>Genomic Encyclopedia of Type Strains, Phase IV (KMG-IV): sequencing the most valuable type-strain genomes for metagenomic binning, comparative biology and taxonomic classification.</title>
        <authorList>
            <person name="Goeker M."/>
        </authorList>
    </citation>
    <scope>NUCLEOTIDE SEQUENCE [LARGE SCALE GENOMIC DNA]</scope>
    <source>
        <strain evidence="1 2">DSM 101599</strain>
    </source>
</reference>
<comment type="caution">
    <text evidence="1">The sequence shown here is derived from an EMBL/GenBank/DDBJ whole genome shotgun (WGS) entry which is preliminary data.</text>
</comment>